<organism evidence="2 3">
    <name type="scientific">Segatella oris F0302</name>
    <dbReference type="NCBI Taxonomy" id="649760"/>
    <lineage>
        <taxon>Bacteria</taxon>
        <taxon>Pseudomonadati</taxon>
        <taxon>Bacteroidota</taxon>
        <taxon>Bacteroidia</taxon>
        <taxon>Bacteroidales</taxon>
        <taxon>Prevotellaceae</taxon>
        <taxon>Segatella</taxon>
    </lineage>
</organism>
<evidence type="ECO:0000313" key="3">
    <source>
        <dbReference type="Proteomes" id="UP000004079"/>
    </source>
</evidence>
<dbReference type="HOGENOM" id="CLU_2992919_0_0_10"/>
<evidence type="ECO:0000313" key="2">
    <source>
        <dbReference type="EMBL" id="EFB33145.1"/>
    </source>
</evidence>
<keyword evidence="1" id="KW-1133">Transmembrane helix</keyword>
<evidence type="ECO:0000256" key="1">
    <source>
        <dbReference type="SAM" id="Phobius"/>
    </source>
</evidence>
<dbReference type="EMBL" id="ACUZ02000004">
    <property type="protein sequence ID" value="EFB33145.1"/>
    <property type="molecule type" value="Genomic_DNA"/>
</dbReference>
<keyword evidence="1" id="KW-0472">Membrane</keyword>
<accession>D1QN88</accession>
<sequence length="57" mass="6816">MTLKFKVYEMEMMRFIVVLHVMMNVFIRGLTMLCAINIDRRSVKFKGEIVAHARFYS</sequence>
<gene>
    <name evidence="2" type="ORF">HMPREF0971_00424</name>
</gene>
<name>D1QN88_9BACT</name>
<proteinExistence type="predicted"/>
<feature type="transmembrane region" description="Helical" evidence="1">
    <location>
        <begin position="12"/>
        <end position="36"/>
    </location>
</feature>
<dbReference type="STRING" id="649760.HMPREF0971_00424"/>
<dbReference type="AlphaFoldDB" id="D1QN88"/>
<keyword evidence="1" id="KW-0812">Transmembrane</keyword>
<protein>
    <submittedName>
        <fullName evidence="2">Uncharacterized protein</fullName>
    </submittedName>
</protein>
<dbReference type="Proteomes" id="UP000004079">
    <property type="component" value="Unassembled WGS sequence"/>
</dbReference>
<comment type="caution">
    <text evidence="2">The sequence shown here is derived from an EMBL/GenBank/DDBJ whole genome shotgun (WGS) entry which is preliminary data.</text>
</comment>
<reference evidence="2 3" key="1">
    <citation type="submission" date="2009-11" db="EMBL/GenBank/DDBJ databases">
        <authorList>
            <person name="Weinstock G."/>
            <person name="Sodergren E."/>
            <person name="Clifton S."/>
            <person name="Fulton L."/>
            <person name="Fulton B."/>
            <person name="Courtney L."/>
            <person name="Fronick C."/>
            <person name="Harrison M."/>
            <person name="Strong C."/>
            <person name="Farmer C."/>
            <person name="Delahaunty K."/>
            <person name="Markovic C."/>
            <person name="Hall O."/>
            <person name="Minx P."/>
            <person name="Tomlinson C."/>
            <person name="Mitreva M."/>
            <person name="Nelson J."/>
            <person name="Hou S."/>
            <person name="Wollam A."/>
            <person name="Pepin K.H."/>
            <person name="Johnson M."/>
            <person name="Bhonagiri V."/>
            <person name="Nash W.E."/>
            <person name="Warren W."/>
            <person name="Chinwalla A."/>
            <person name="Mardis E.R."/>
            <person name="Wilson R.K."/>
        </authorList>
    </citation>
    <scope>NUCLEOTIDE SEQUENCE [LARGE SCALE GENOMIC DNA]</scope>
    <source>
        <strain evidence="2 3">F0302</strain>
    </source>
</reference>